<keyword evidence="2 7" id="KW-0813">Transport</keyword>
<accession>A0A212IXU1</accession>
<feature type="transmembrane region" description="Helical" evidence="7">
    <location>
        <begin position="213"/>
        <end position="234"/>
    </location>
</feature>
<evidence type="ECO:0000256" key="7">
    <source>
        <dbReference type="RuleBase" id="RU363032"/>
    </source>
</evidence>
<protein>
    <submittedName>
        <fullName evidence="9">Putative ABC transporter permease protein HI_0355</fullName>
    </submittedName>
</protein>
<evidence type="ECO:0000256" key="4">
    <source>
        <dbReference type="ARBA" id="ARBA00022692"/>
    </source>
</evidence>
<evidence type="ECO:0000256" key="3">
    <source>
        <dbReference type="ARBA" id="ARBA00022475"/>
    </source>
</evidence>
<keyword evidence="6 7" id="KW-0472">Membrane</keyword>
<dbReference type="Pfam" id="PF00528">
    <property type="entry name" value="BPD_transp_1"/>
    <property type="match status" value="1"/>
</dbReference>
<evidence type="ECO:0000256" key="2">
    <source>
        <dbReference type="ARBA" id="ARBA00022448"/>
    </source>
</evidence>
<evidence type="ECO:0000256" key="6">
    <source>
        <dbReference type="ARBA" id="ARBA00023136"/>
    </source>
</evidence>
<comment type="subcellular location">
    <subcellularLocation>
        <location evidence="1 7">Cell membrane</location>
        <topology evidence="1 7">Multi-pass membrane protein</topology>
    </subcellularLocation>
</comment>
<feature type="domain" description="ABC transmembrane type-1" evidence="8">
    <location>
        <begin position="46"/>
        <end position="230"/>
    </location>
</feature>
<dbReference type="InterPro" id="IPR000515">
    <property type="entry name" value="MetI-like"/>
</dbReference>
<feature type="transmembrane region" description="Helical" evidence="7">
    <location>
        <begin position="85"/>
        <end position="110"/>
    </location>
</feature>
<reference evidence="9" key="1">
    <citation type="submission" date="2016-04" db="EMBL/GenBank/DDBJ databases">
        <authorList>
            <person name="Evans L.H."/>
            <person name="Alamgir A."/>
            <person name="Owens N."/>
            <person name="Weber N.D."/>
            <person name="Virtaneva K."/>
            <person name="Barbian K."/>
            <person name="Babar A."/>
            <person name="Rosenke K."/>
        </authorList>
    </citation>
    <scope>NUCLEOTIDE SEQUENCE</scope>
    <source>
        <strain evidence="9">86</strain>
    </source>
</reference>
<dbReference type="Gene3D" id="1.10.3720.10">
    <property type="entry name" value="MetI-like"/>
    <property type="match status" value="1"/>
</dbReference>
<dbReference type="PANTHER" id="PTHR30151:SF20">
    <property type="entry name" value="ABC TRANSPORTER PERMEASE PROTEIN HI_0355-RELATED"/>
    <property type="match status" value="1"/>
</dbReference>
<dbReference type="CDD" id="cd06261">
    <property type="entry name" value="TM_PBP2"/>
    <property type="match status" value="1"/>
</dbReference>
<organism evidence="9">
    <name type="scientific">uncultured Alphaproteobacteria bacterium</name>
    <dbReference type="NCBI Taxonomy" id="91750"/>
    <lineage>
        <taxon>Bacteria</taxon>
        <taxon>Pseudomonadati</taxon>
        <taxon>Pseudomonadota</taxon>
        <taxon>Alphaproteobacteria</taxon>
        <taxon>environmental samples</taxon>
    </lineage>
</organism>
<dbReference type="PANTHER" id="PTHR30151">
    <property type="entry name" value="ALKANE SULFONATE ABC TRANSPORTER-RELATED, MEMBRANE SUBUNIT"/>
    <property type="match status" value="1"/>
</dbReference>
<feature type="transmembrane region" description="Helical" evidence="7">
    <location>
        <begin position="51"/>
        <end position="78"/>
    </location>
</feature>
<proteinExistence type="inferred from homology"/>
<comment type="similarity">
    <text evidence="7">Belongs to the binding-protein-dependent transport system permease family.</text>
</comment>
<evidence type="ECO:0000313" key="9">
    <source>
        <dbReference type="EMBL" id="SBV92033.1"/>
    </source>
</evidence>
<gene>
    <name evidence="9" type="ORF">KL86APRO_10201</name>
</gene>
<evidence type="ECO:0000256" key="5">
    <source>
        <dbReference type="ARBA" id="ARBA00022989"/>
    </source>
</evidence>
<evidence type="ECO:0000256" key="1">
    <source>
        <dbReference type="ARBA" id="ARBA00004651"/>
    </source>
</evidence>
<feature type="transmembrane region" description="Helical" evidence="7">
    <location>
        <begin position="116"/>
        <end position="135"/>
    </location>
</feature>
<keyword evidence="3" id="KW-1003">Cell membrane</keyword>
<keyword evidence="4 7" id="KW-0812">Transmembrane</keyword>
<dbReference type="EMBL" id="FLUO01000001">
    <property type="protein sequence ID" value="SBV92033.1"/>
    <property type="molecule type" value="Genomic_DNA"/>
</dbReference>
<dbReference type="GO" id="GO:0055085">
    <property type="term" value="P:transmembrane transport"/>
    <property type="evidence" value="ECO:0007669"/>
    <property type="project" value="InterPro"/>
</dbReference>
<dbReference type="InterPro" id="IPR035906">
    <property type="entry name" value="MetI-like_sf"/>
</dbReference>
<keyword evidence="5 7" id="KW-1133">Transmembrane helix</keyword>
<name>A0A212IXU1_9PROT</name>
<dbReference type="GO" id="GO:0005886">
    <property type="term" value="C:plasma membrane"/>
    <property type="evidence" value="ECO:0007669"/>
    <property type="project" value="UniProtKB-SubCell"/>
</dbReference>
<dbReference type="SUPFAM" id="SSF161098">
    <property type="entry name" value="MetI-like"/>
    <property type="match status" value="1"/>
</dbReference>
<evidence type="ECO:0000259" key="8">
    <source>
        <dbReference type="PROSITE" id="PS50928"/>
    </source>
</evidence>
<sequence>MIRRLAAALILVGLWTLAWALAGRMEFILPPPWRVAQALWENRDLLVEHGAITLLEILVGLGIGAGLGGLAALSLALWRPAALWLWPLFVATQALPVFAIAPLLVLWLGYGMASKIAMAALIIFFPVAAGFYDGLRRTDPDLLDLARTMNARPLAVLRCLRVPAALPGLASGLKIGAAVAPIGAVVGEWVGSSAGLGFLMLHANARLQVPLMFAALFLLAAMAIVLHAAIAAGLRRALPWVHDTLDDQPHARD</sequence>
<dbReference type="AlphaFoldDB" id="A0A212IXU1"/>
<dbReference type="PROSITE" id="PS50928">
    <property type="entry name" value="ABC_TM1"/>
    <property type="match status" value="1"/>
</dbReference>